<dbReference type="InterPro" id="IPR051397">
    <property type="entry name" value="Zn-ADH-like_protein"/>
</dbReference>
<dbReference type="SUPFAM" id="SSF50129">
    <property type="entry name" value="GroES-like"/>
    <property type="match status" value="1"/>
</dbReference>
<dbReference type="NCBIfam" id="TIGR02823">
    <property type="entry name" value="oxido_YhdH"/>
    <property type="match status" value="1"/>
</dbReference>
<dbReference type="AlphaFoldDB" id="A0A8J3BBC8"/>
<dbReference type="InterPro" id="IPR011032">
    <property type="entry name" value="GroES-like_sf"/>
</dbReference>
<dbReference type="InterPro" id="IPR014188">
    <property type="entry name" value="Acrylyl-CoA_reductase_AcuI"/>
</dbReference>
<dbReference type="Gene3D" id="3.40.50.720">
    <property type="entry name" value="NAD(P)-binding Rossmann-like Domain"/>
    <property type="match status" value="1"/>
</dbReference>
<evidence type="ECO:0000259" key="1">
    <source>
        <dbReference type="SMART" id="SM00829"/>
    </source>
</evidence>
<dbReference type="Gene3D" id="3.90.180.10">
    <property type="entry name" value="Medium-chain alcohol dehydrogenases, catalytic domain"/>
    <property type="match status" value="1"/>
</dbReference>
<dbReference type="InterPro" id="IPR036291">
    <property type="entry name" value="NAD(P)-bd_dom_sf"/>
</dbReference>
<name>A0A8J3BBC8_9BACI</name>
<keyword evidence="3" id="KW-1185">Reference proteome</keyword>
<feature type="domain" description="Enoyl reductase (ER)" evidence="1">
    <location>
        <begin position="15"/>
        <end position="328"/>
    </location>
</feature>
<evidence type="ECO:0000313" key="3">
    <source>
        <dbReference type="Proteomes" id="UP000637720"/>
    </source>
</evidence>
<dbReference type="InterPro" id="IPR020843">
    <property type="entry name" value="ER"/>
</dbReference>
<dbReference type="SMART" id="SM00829">
    <property type="entry name" value="PKS_ER"/>
    <property type="match status" value="1"/>
</dbReference>
<reference evidence="2" key="1">
    <citation type="journal article" date="2014" name="Int. J. Syst. Evol. Microbiol.">
        <title>Complete genome sequence of Corynebacterium casei LMG S-19264T (=DSM 44701T), isolated from a smear-ripened cheese.</title>
        <authorList>
            <consortium name="US DOE Joint Genome Institute (JGI-PGF)"/>
            <person name="Walter F."/>
            <person name="Albersmeier A."/>
            <person name="Kalinowski J."/>
            <person name="Ruckert C."/>
        </authorList>
    </citation>
    <scope>NUCLEOTIDE SEQUENCE</scope>
    <source>
        <strain evidence="2">JCM 14719</strain>
    </source>
</reference>
<sequence length="332" mass="35356">MSNATFRALVLEQEGGEVRCALREVERSALPEGEVLIKVAYSSVNYKDGLALHVPGRIVRRYPMVPGIDLAGVVEESTAPDVRPGDPVIVTGWGIGERHWGGYAQYARVKAEWVVPLPQGLDLKQAMAIGTAGFTAMLCVMALEEHGVVPGEREVVVTGAAGGVGSIAVALLAQLGYRVVASTGRPELHDYLRFLGAQRILDRRVLATPSGKALDSEQWAGAVDTVGGETLAGLLRSVAYGGSVAACGLAGGSELTTTVFPFILRGVNLLGIDSVYCPRERREQAWQRLARDLPLDKLEAMTHVVSLEEAVAVGRDILQGKVRGRVVVDVNA</sequence>
<dbReference type="PANTHER" id="PTHR43677">
    <property type="entry name" value="SHORT-CHAIN DEHYDROGENASE/REDUCTASE"/>
    <property type="match status" value="1"/>
</dbReference>
<protein>
    <submittedName>
        <fullName evidence="2">Quinone oxidoreductase</fullName>
    </submittedName>
</protein>
<dbReference type="Pfam" id="PF08240">
    <property type="entry name" value="ADH_N"/>
    <property type="match status" value="1"/>
</dbReference>
<accession>A0A8J3BBC8</accession>
<dbReference type="InterPro" id="IPR013154">
    <property type="entry name" value="ADH-like_N"/>
</dbReference>
<evidence type="ECO:0000313" key="2">
    <source>
        <dbReference type="EMBL" id="GGK06841.1"/>
    </source>
</evidence>
<reference evidence="2" key="2">
    <citation type="submission" date="2020-09" db="EMBL/GenBank/DDBJ databases">
        <authorList>
            <person name="Sun Q."/>
            <person name="Ohkuma M."/>
        </authorList>
    </citation>
    <scope>NUCLEOTIDE SEQUENCE</scope>
    <source>
        <strain evidence="2">JCM 14719</strain>
    </source>
</reference>
<dbReference type="RefSeq" id="WP_188818029.1">
    <property type="nucleotide sequence ID" value="NZ_BMOF01000058.1"/>
</dbReference>
<dbReference type="Pfam" id="PF00107">
    <property type="entry name" value="ADH_zinc_N"/>
    <property type="match status" value="1"/>
</dbReference>
<gene>
    <name evidence="2" type="ORF">GCM10007043_21160</name>
</gene>
<dbReference type="PANTHER" id="PTHR43677:SF1">
    <property type="entry name" value="ACRYLYL-COA REDUCTASE ACUI-RELATED"/>
    <property type="match status" value="1"/>
</dbReference>
<dbReference type="InterPro" id="IPR013149">
    <property type="entry name" value="ADH-like_C"/>
</dbReference>
<dbReference type="GO" id="GO:0043957">
    <property type="term" value="F:acryloyl-CoA reductase (NADPH) activity"/>
    <property type="evidence" value="ECO:0007669"/>
    <property type="project" value="TreeGrafter"/>
</dbReference>
<dbReference type="CDD" id="cd08288">
    <property type="entry name" value="MDR_yhdh"/>
    <property type="match status" value="1"/>
</dbReference>
<dbReference type="Proteomes" id="UP000637720">
    <property type="component" value="Unassembled WGS sequence"/>
</dbReference>
<dbReference type="EMBL" id="BMOF01000058">
    <property type="protein sequence ID" value="GGK06841.1"/>
    <property type="molecule type" value="Genomic_DNA"/>
</dbReference>
<dbReference type="SUPFAM" id="SSF51735">
    <property type="entry name" value="NAD(P)-binding Rossmann-fold domains"/>
    <property type="match status" value="1"/>
</dbReference>
<comment type="caution">
    <text evidence="2">The sequence shown here is derived from an EMBL/GenBank/DDBJ whole genome shotgun (WGS) entry which is preliminary data.</text>
</comment>
<proteinExistence type="predicted"/>
<organism evidence="2 3">
    <name type="scientific">Calditerricola satsumensis</name>
    <dbReference type="NCBI Taxonomy" id="373054"/>
    <lineage>
        <taxon>Bacteria</taxon>
        <taxon>Bacillati</taxon>
        <taxon>Bacillota</taxon>
        <taxon>Bacilli</taxon>
        <taxon>Bacillales</taxon>
        <taxon>Bacillaceae</taxon>
        <taxon>Calditerricola</taxon>
    </lineage>
</organism>